<evidence type="ECO:0000313" key="3">
    <source>
        <dbReference type="EMBL" id="CAB4801748.1"/>
    </source>
</evidence>
<sequence length="174" mass="19565">MEWTVHGQREVYQSPWITLSLIDVETPGGRRYEHHAISSLDAAGVIVSDPDRGVMLMWRHRFLSNQWGFEVPGGMIEEGESPEDAARRECIEESGWSPGPMRLLQYFNPNAGQSTQRFWVFAAEGGEQVGPAFSDEAERVDWVSPSRLRQIVSENMVLDGLSAIAVLQYLVSLD</sequence>
<dbReference type="PRINTS" id="PR00502">
    <property type="entry name" value="NUDIXFAMILY"/>
</dbReference>
<dbReference type="SUPFAM" id="SSF55811">
    <property type="entry name" value="Nudix"/>
    <property type="match status" value="1"/>
</dbReference>
<reference evidence="3" key="1">
    <citation type="submission" date="2020-05" db="EMBL/GenBank/DDBJ databases">
        <authorList>
            <person name="Chiriac C."/>
            <person name="Salcher M."/>
            <person name="Ghai R."/>
            <person name="Kavagutti S V."/>
        </authorList>
    </citation>
    <scope>NUCLEOTIDE SEQUENCE</scope>
</reference>
<dbReference type="PANTHER" id="PTHR21340">
    <property type="entry name" value="DIADENOSINE 5,5-P1,P4-TETRAPHOSPHATE PYROPHOSPHOHYDROLASE MUTT"/>
    <property type="match status" value="1"/>
</dbReference>
<dbReference type="Gene3D" id="3.90.79.10">
    <property type="entry name" value="Nucleoside Triphosphate Pyrophosphohydrolase"/>
    <property type="match status" value="1"/>
</dbReference>
<dbReference type="Pfam" id="PF00293">
    <property type="entry name" value="NUDIX"/>
    <property type="match status" value="1"/>
</dbReference>
<dbReference type="InterPro" id="IPR020476">
    <property type="entry name" value="Nudix_hydrolase"/>
</dbReference>
<dbReference type="InterPro" id="IPR000086">
    <property type="entry name" value="NUDIX_hydrolase_dom"/>
</dbReference>
<keyword evidence="1" id="KW-0378">Hydrolase</keyword>
<name>A0A6J6Y2K2_9ZZZZ</name>
<dbReference type="GO" id="GO:0004081">
    <property type="term" value="F:bis(5'-nucleosyl)-tetraphosphatase (asymmetrical) activity"/>
    <property type="evidence" value="ECO:0007669"/>
    <property type="project" value="TreeGrafter"/>
</dbReference>
<protein>
    <submittedName>
        <fullName evidence="3">Unannotated protein</fullName>
    </submittedName>
</protein>
<feature type="domain" description="Nudix hydrolase" evidence="2">
    <location>
        <begin position="38"/>
        <end position="170"/>
    </location>
</feature>
<dbReference type="AlphaFoldDB" id="A0A6J6Y2K2"/>
<evidence type="ECO:0000256" key="1">
    <source>
        <dbReference type="ARBA" id="ARBA00022801"/>
    </source>
</evidence>
<dbReference type="GO" id="GO:0006167">
    <property type="term" value="P:AMP biosynthetic process"/>
    <property type="evidence" value="ECO:0007669"/>
    <property type="project" value="TreeGrafter"/>
</dbReference>
<organism evidence="3">
    <name type="scientific">freshwater metagenome</name>
    <dbReference type="NCBI Taxonomy" id="449393"/>
    <lineage>
        <taxon>unclassified sequences</taxon>
        <taxon>metagenomes</taxon>
        <taxon>ecological metagenomes</taxon>
    </lineage>
</organism>
<dbReference type="InterPro" id="IPR015797">
    <property type="entry name" value="NUDIX_hydrolase-like_dom_sf"/>
</dbReference>
<dbReference type="EMBL" id="CAFAAQ010000037">
    <property type="protein sequence ID" value="CAB4801748.1"/>
    <property type="molecule type" value="Genomic_DNA"/>
</dbReference>
<proteinExistence type="predicted"/>
<evidence type="ECO:0000259" key="2">
    <source>
        <dbReference type="PROSITE" id="PS51462"/>
    </source>
</evidence>
<dbReference type="InterPro" id="IPR051325">
    <property type="entry name" value="Nudix_hydrolase_domain"/>
</dbReference>
<dbReference type="CDD" id="cd03424">
    <property type="entry name" value="NUDIX_ADPRase_Nudt5_UGPPase_Nudt14"/>
    <property type="match status" value="1"/>
</dbReference>
<dbReference type="PANTHER" id="PTHR21340:SF0">
    <property type="entry name" value="BIS(5'-NUCLEOSYL)-TETRAPHOSPHATASE [ASYMMETRICAL]"/>
    <property type="match status" value="1"/>
</dbReference>
<dbReference type="PROSITE" id="PS51462">
    <property type="entry name" value="NUDIX"/>
    <property type="match status" value="1"/>
</dbReference>
<dbReference type="GO" id="GO:0006754">
    <property type="term" value="P:ATP biosynthetic process"/>
    <property type="evidence" value="ECO:0007669"/>
    <property type="project" value="TreeGrafter"/>
</dbReference>
<gene>
    <name evidence="3" type="ORF">UFOPK3046_00608</name>
</gene>
<accession>A0A6J6Y2K2</accession>